<protein>
    <submittedName>
        <fullName evidence="6">GAF domain-containing protein</fullName>
    </submittedName>
</protein>
<dbReference type="InterPro" id="IPR013324">
    <property type="entry name" value="RNA_pol_sigma_r3/r4-like"/>
</dbReference>
<gene>
    <name evidence="6" type="ORF">ACFSBW_17220</name>
</gene>
<feature type="domain" description="PAS" evidence="4">
    <location>
        <begin position="306"/>
        <end position="347"/>
    </location>
</feature>
<dbReference type="CDD" id="cd00130">
    <property type="entry name" value="PAS"/>
    <property type="match status" value="2"/>
</dbReference>
<dbReference type="Pfam" id="PF04967">
    <property type="entry name" value="HTH_10"/>
    <property type="match status" value="1"/>
</dbReference>
<keyword evidence="2" id="KW-0804">Transcription</keyword>
<dbReference type="InterPro" id="IPR029016">
    <property type="entry name" value="GAF-like_dom_sf"/>
</dbReference>
<keyword evidence="7" id="KW-1185">Reference proteome</keyword>
<dbReference type="PANTHER" id="PTHR34236:SF1">
    <property type="entry name" value="DIMETHYL SULFOXIDE REDUCTASE TRANSCRIPTIONAL ACTIVATOR"/>
    <property type="match status" value="1"/>
</dbReference>
<dbReference type="Gene3D" id="3.30.450.20">
    <property type="entry name" value="PAS domain"/>
    <property type="match status" value="2"/>
</dbReference>
<name>A0ABD6DBD4_9EURY</name>
<organism evidence="6 7">
    <name type="scientific">Halohasta litorea</name>
    <dbReference type="NCBI Taxonomy" id="869891"/>
    <lineage>
        <taxon>Archaea</taxon>
        <taxon>Methanobacteriati</taxon>
        <taxon>Methanobacteriota</taxon>
        <taxon>Stenosarchaea group</taxon>
        <taxon>Halobacteria</taxon>
        <taxon>Halobacteriales</taxon>
        <taxon>Haloferacaceae</taxon>
        <taxon>Halohasta</taxon>
    </lineage>
</organism>
<evidence type="ECO:0000256" key="2">
    <source>
        <dbReference type="ARBA" id="ARBA00023163"/>
    </source>
</evidence>
<dbReference type="InterPro" id="IPR000700">
    <property type="entry name" value="PAS-assoc_C"/>
</dbReference>
<keyword evidence="3" id="KW-0175">Coiled coil</keyword>
<keyword evidence="1" id="KW-0805">Transcription regulation</keyword>
<dbReference type="SMART" id="SM00086">
    <property type="entry name" value="PAC"/>
    <property type="match status" value="2"/>
</dbReference>
<evidence type="ECO:0000256" key="1">
    <source>
        <dbReference type="ARBA" id="ARBA00023015"/>
    </source>
</evidence>
<feature type="domain" description="PAC" evidence="5">
    <location>
        <begin position="386"/>
        <end position="438"/>
    </location>
</feature>
<evidence type="ECO:0000259" key="4">
    <source>
        <dbReference type="PROSITE" id="PS50112"/>
    </source>
</evidence>
<reference evidence="6 7" key="1">
    <citation type="journal article" date="2019" name="Int. J. Syst. Evol. Microbiol.">
        <title>The Global Catalogue of Microorganisms (GCM) 10K type strain sequencing project: providing services to taxonomists for standard genome sequencing and annotation.</title>
        <authorList>
            <consortium name="The Broad Institute Genomics Platform"/>
            <consortium name="The Broad Institute Genome Sequencing Center for Infectious Disease"/>
            <person name="Wu L."/>
            <person name="Ma J."/>
        </authorList>
    </citation>
    <scope>NUCLEOTIDE SEQUENCE [LARGE SCALE GENOMIC DNA]</scope>
    <source>
        <strain evidence="6 7">CGMCC 1.10593</strain>
    </source>
</reference>
<evidence type="ECO:0000313" key="6">
    <source>
        <dbReference type="EMBL" id="MFD1643614.1"/>
    </source>
</evidence>
<dbReference type="InterPro" id="IPR003018">
    <property type="entry name" value="GAF"/>
</dbReference>
<dbReference type="SUPFAM" id="SSF55781">
    <property type="entry name" value="GAF domain-like"/>
    <property type="match status" value="3"/>
</dbReference>
<evidence type="ECO:0000313" key="7">
    <source>
        <dbReference type="Proteomes" id="UP001597052"/>
    </source>
</evidence>
<dbReference type="Gene3D" id="1.10.10.10">
    <property type="entry name" value="Winged helix-like DNA-binding domain superfamily/Winged helix DNA-binding domain"/>
    <property type="match status" value="1"/>
</dbReference>
<dbReference type="Pfam" id="PF15915">
    <property type="entry name" value="BAT"/>
    <property type="match status" value="1"/>
</dbReference>
<dbReference type="InterPro" id="IPR035965">
    <property type="entry name" value="PAS-like_dom_sf"/>
</dbReference>
<dbReference type="InterPro" id="IPR000014">
    <property type="entry name" value="PAS"/>
</dbReference>
<dbReference type="PROSITE" id="PS50113">
    <property type="entry name" value="PAC"/>
    <property type="match status" value="1"/>
</dbReference>
<dbReference type="AlphaFoldDB" id="A0ABD6DBD4"/>
<dbReference type="PANTHER" id="PTHR34236">
    <property type="entry name" value="DIMETHYL SULFOXIDE REDUCTASE TRANSCRIPTIONAL ACTIVATOR"/>
    <property type="match status" value="1"/>
</dbReference>
<dbReference type="InterPro" id="IPR036388">
    <property type="entry name" value="WH-like_DNA-bd_sf"/>
</dbReference>
<dbReference type="InterPro" id="IPR007050">
    <property type="entry name" value="HTH_bacterioopsin"/>
</dbReference>
<comment type="caution">
    <text evidence="6">The sequence shown here is derived from an EMBL/GenBank/DDBJ whole genome shotgun (WGS) entry which is preliminary data.</text>
</comment>
<dbReference type="NCBIfam" id="TIGR00229">
    <property type="entry name" value="sensory_box"/>
    <property type="match status" value="1"/>
</dbReference>
<dbReference type="SUPFAM" id="SSF88659">
    <property type="entry name" value="Sigma3 and sigma4 domains of RNA polymerase sigma factors"/>
    <property type="match status" value="1"/>
</dbReference>
<dbReference type="Pfam" id="PF13185">
    <property type="entry name" value="GAF_2"/>
    <property type="match status" value="3"/>
</dbReference>
<dbReference type="Proteomes" id="UP001597052">
    <property type="component" value="Unassembled WGS sequence"/>
</dbReference>
<evidence type="ECO:0000256" key="3">
    <source>
        <dbReference type="SAM" id="Coils"/>
    </source>
</evidence>
<dbReference type="RefSeq" id="WP_256397599.1">
    <property type="nucleotide sequence ID" value="NZ_JANHDJ010000008.1"/>
</dbReference>
<feature type="domain" description="PAS" evidence="4">
    <location>
        <begin position="8"/>
        <end position="78"/>
    </location>
</feature>
<accession>A0ABD6DBD4</accession>
<dbReference type="EMBL" id="JBHUDM010000006">
    <property type="protein sequence ID" value="MFD1643614.1"/>
    <property type="molecule type" value="Genomic_DNA"/>
</dbReference>
<sequence>MNPKYPNAAAHLQALAETTPDAFITINSHSRIQYANPSIEEIFGYTPEELRGRSLTELMPSHLADRHLEAVDRYLETGERHVDWNHIELPGQHKDGYEVPLQISFSEFTLNGERYFTGVLRDISERKTLEAGRELLYTTRERILETETFYQGLTHSLELIGKSMRWVYGEAWLPTEDVDLIEWKTAWGEDETSLEVFREESSETVFEPGEGLIGRVWETGEYEWIPDVSTVEQSVFERSEAAKAADLKAALAVPVLVDGVVNAVMVFFTPEERSVDKQMAEVTRTVAANLGLVLSRQQAQDSLRQERNLVTNILETTPIGIVVINADGEFVYVNEQAEAILRIEEDENGAYPPYEELAFHILDSEGEPLHESELPYGYILRTGEDVAREIQIEFPNGDLRWLSVNGTPLEQEKDYIASTVFAFQDITAQKRRADQLARLNELGQDLSDTESFQEGCNQAVAAAHDILSHSITTIELYDAETGALEPCARMSRVDELVGEDPLFESERGLPWQAFVENEPRVYSNLEQATDVEATHTPFSSVLILPIGGHGVLISGATEPNSFDESVISLAKILVQNVASAFDRLDRELSLRDQKSELESKNEQLQRLQRVNQEIRDITRSLMDAESSDEIKQFVCDRLAESEPYRFVWFGERDFATDEIVPVAWAGVEEGYLETVTVTADMSETGQGPAGRAIRTHEPQIQNNLQSDPPFEPWRQEAMQRGYRASIAVPVVYNDTVYGLLNLYTNEPEVFSDMEEAVLSELGEMIGFALNSRERYNALVSEESVELEFVIQDSENPLMAFLSEYNGKFSLENIATRHGNDVSAFGTFENVPFETIQDFIAEQPIVDDITLIREQDGETIVEIPLPSGTFIRSLLDRGAVPTTLRGTPGEGRVTIRISKTASVREFVELFENRFGDVELVARREIADPVRTTEEFEQAYLDRLTQRQEEVLRTAFFAGFFEQPRANSARDIADMLDVSQPTVSRHIRSSEESLFSMLFGDVGSR</sequence>
<dbReference type="InterPro" id="IPR031803">
    <property type="entry name" value="BAT_GAF/HTH-assoc"/>
</dbReference>
<dbReference type="Pfam" id="PF08448">
    <property type="entry name" value="PAS_4"/>
    <property type="match status" value="1"/>
</dbReference>
<dbReference type="InterPro" id="IPR013656">
    <property type="entry name" value="PAS_4"/>
</dbReference>
<dbReference type="PROSITE" id="PS50112">
    <property type="entry name" value="PAS"/>
    <property type="match status" value="2"/>
</dbReference>
<dbReference type="SMART" id="SM00065">
    <property type="entry name" value="GAF"/>
    <property type="match status" value="3"/>
</dbReference>
<dbReference type="SUPFAM" id="SSF55785">
    <property type="entry name" value="PYP-like sensor domain (PAS domain)"/>
    <property type="match status" value="2"/>
</dbReference>
<dbReference type="Gene3D" id="3.30.450.40">
    <property type="match status" value="3"/>
</dbReference>
<proteinExistence type="predicted"/>
<dbReference type="InterPro" id="IPR001610">
    <property type="entry name" value="PAC"/>
</dbReference>
<dbReference type="Pfam" id="PF13426">
    <property type="entry name" value="PAS_9"/>
    <property type="match status" value="1"/>
</dbReference>
<evidence type="ECO:0000259" key="5">
    <source>
        <dbReference type="PROSITE" id="PS50113"/>
    </source>
</evidence>
<dbReference type="SMART" id="SM00091">
    <property type="entry name" value="PAS"/>
    <property type="match status" value="2"/>
</dbReference>
<feature type="coiled-coil region" evidence="3">
    <location>
        <begin position="587"/>
        <end position="627"/>
    </location>
</feature>